<keyword evidence="2" id="KW-0328">Glycosyltransferase</keyword>
<evidence type="ECO:0000259" key="5">
    <source>
        <dbReference type="Pfam" id="PF04666"/>
    </source>
</evidence>
<dbReference type="PANTHER" id="PTHR12062">
    <property type="entry name" value="N-ACETYLGLUCOSAMINYLTRANSFERASE VI"/>
    <property type="match status" value="1"/>
</dbReference>
<dbReference type="AlphaFoldDB" id="A0A226E5R6"/>
<evidence type="ECO:0000313" key="7">
    <source>
        <dbReference type="EMBL" id="OXA52628.1"/>
    </source>
</evidence>
<evidence type="ECO:0000313" key="8">
    <source>
        <dbReference type="Proteomes" id="UP000198287"/>
    </source>
</evidence>
<dbReference type="GO" id="GO:0008375">
    <property type="term" value="F:acetylglucosaminyltransferase activity"/>
    <property type="evidence" value="ECO:0007669"/>
    <property type="project" value="TreeGrafter"/>
</dbReference>
<evidence type="ECO:0000256" key="1">
    <source>
        <dbReference type="ARBA" id="ARBA00004922"/>
    </source>
</evidence>
<gene>
    <name evidence="7" type="ORF">Fcan01_12581</name>
</gene>
<keyword evidence="4" id="KW-0732">Signal</keyword>
<dbReference type="InterPro" id="IPR056576">
    <property type="entry name" value="MGAT4_A/B/C_C"/>
</dbReference>
<comment type="pathway">
    <text evidence="1">Protein modification; protein glycosylation.</text>
</comment>
<dbReference type="STRING" id="158441.A0A226E5R6"/>
<organism evidence="7 8">
    <name type="scientific">Folsomia candida</name>
    <name type="common">Springtail</name>
    <dbReference type="NCBI Taxonomy" id="158441"/>
    <lineage>
        <taxon>Eukaryota</taxon>
        <taxon>Metazoa</taxon>
        <taxon>Ecdysozoa</taxon>
        <taxon>Arthropoda</taxon>
        <taxon>Hexapoda</taxon>
        <taxon>Collembola</taxon>
        <taxon>Entomobryomorpha</taxon>
        <taxon>Isotomoidea</taxon>
        <taxon>Isotomidae</taxon>
        <taxon>Proisotominae</taxon>
        <taxon>Folsomia</taxon>
    </lineage>
</organism>
<feature type="domain" description="MGAT4 conserved region" evidence="5">
    <location>
        <begin position="125"/>
        <end position="312"/>
    </location>
</feature>
<feature type="domain" description="MGAT4 A/B/C C-terminal" evidence="6">
    <location>
        <begin position="357"/>
        <end position="433"/>
    </location>
</feature>
<dbReference type="GO" id="GO:0005795">
    <property type="term" value="C:Golgi stack"/>
    <property type="evidence" value="ECO:0007669"/>
    <property type="project" value="TreeGrafter"/>
</dbReference>
<dbReference type="InterPro" id="IPR006759">
    <property type="entry name" value="Glyco_transf_54"/>
</dbReference>
<dbReference type="PANTHER" id="PTHR12062:SF9">
    <property type="entry name" value="ALPHA-1,3-MANNOSYL-GLYCOPROTEIN 4-BETA-N-ACETYLGLUCOSAMINYLTRANSFERASE A, ISOFORM A"/>
    <property type="match status" value="1"/>
</dbReference>
<comment type="caution">
    <text evidence="7">The sequence shown here is derived from an EMBL/GenBank/DDBJ whole genome shotgun (WGS) entry which is preliminary data.</text>
</comment>
<feature type="chain" id="PRO_5012285212" description="Alpha-1,3-mannosyl-glycoprotein 4-beta-N-acetylglucosaminyltransferase B" evidence="4">
    <location>
        <begin position="29"/>
        <end position="439"/>
    </location>
</feature>
<keyword evidence="8" id="KW-1185">Reference proteome</keyword>
<keyword evidence="3" id="KW-0808">Transferase</keyword>
<evidence type="ECO:0000256" key="2">
    <source>
        <dbReference type="ARBA" id="ARBA00022676"/>
    </source>
</evidence>
<accession>A0A226E5R6</accession>
<feature type="signal peptide" evidence="4">
    <location>
        <begin position="1"/>
        <end position="28"/>
    </location>
</feature>
<dbReference type="GO" id="GO:0005793">
    <property type="term" value="C:endoplasmic reticulum-Golgi intermediate compartment"/>
    <property type="evidence" value="ECO:0007669"/>
    <property type="project" value="TreeGrafter"/>
</dbReference>
<dbReference type="OrthoDB" id="2016523at2759"/>
<dbReference type="Pfam" id="PF04666">
    <property type="entry name" value="MGAT4_cons"/>
    <property type="match status" value="1"/>
</dbReference>
<dbReference type="GO" id="GO:0006487">
    <property type="term" value="P:protein N-linked glycosylation"/>
    <property type="evidence" value="ECO:0007669"/>
    <property type="project" value="TreeGrafter"/>
</dbReference>
<dbReference type="Proteomes" id="UP000198287">
    <property type="component" value="Unassembled WGS sequence"/>
</dbReference>
<reference evidence="7 8" key="1">
    <citation type="submission" date="2015-12" db="EMBL/GenBank/DDBJ databases">
        <title>The genome of Folsomia candida.</title>
        <authorList>
            <person name="Faddeeva A."/>
            <person name="Derks M.F."/>
            <person name="Anvar Y."/>
            <person name="Smit S."/>
            <person name="Van Straalen N."/>
            <person name="Roelofs D."/>
        </authorList>
    </citation>
    <scope>NUCLEOTIDE SEQUENCE [LARGE SCALE GENOMIC DNA]</scope>
    <source>
        <strain evidence="7 8">VU population</strain>
        <tissue evidence="7">Whole body</tissue>
    </source>
</reference>
<sequence>MQFNVRLGILAVILLSALFIHLFWPASEEEDAETKLLRHLVSLETDIQQYESILSSVKKEIFMLKETGGDQHGPSASSQSQGLAKIFNMRRIKTHNIYDPLPHLMDYEEALIPALTLGKDREGGQFKDDVDSGLVEIIAPSASFYPDLKSIKSTLGDSDERTRWRTKQNLDYAYLMMYAKNRGKYYVQLEDDVLSRRGFITTMKDFALKTTVKTSDWFMLDFCQLGFIGKLFRGSDLWKLVEFILLFFKDKPGDWLLSHFFSVKYCKLDYNHKRCLRELERHWIHFKPSLFQHIGMISSLNGKVQKLKDRQFGKLELFTRHANPTARVETSIKHYGRFSLEKAYKGMNFFWGLAPQAEHPSDKLHNATFEVRTVSTAAHEQKNYVKSEDGFITLGDFDEFGVLDGQIEPEMCPISAVRITLQNSSDFWVILSEIFLETS</sequence>
<dbReference type="OMA" id="ELERHWI"/>
<name>A0A226E5R6_FOLCA</name>
<evidence type="ECO:0000259" key="6">
    <source>
        <dbReference type="Pfam" id="PF23524"/>
    </source>
</evidence>
<dbReference type="GO" id="GO:0005783">
    <property type="term" value="C:endoplasmic reticulum"/>
    <property type="evidence" value="ECO:0007669"/>
    <property type="project" value="TreeGrafter"/>
</dbReference>
<dbReference type="EMBL" id="LNIX01000006">
    <property type="protein sequence ID" value="OXA52628.1"/>
    <property type="molecule type" value="Genomic_DNA"/>
</dbReference>
<protein>
    <recommendedName>
        <fullName evidence="9">Alpha-1,3-mannosyl-glycoprotein 4-beta-N-acetylglucosaminyltransferase B</fullName>
    </recommendedName>
</protein>
<evidence type="ECO:0008006" key="9">
    <source>
        <dbReference type="Google" id="ProtNLM"/>
    </source>
</evidence>
<dbReference type="Pfam" id="PF23524">
    <property type="entry name" value="MGAT4A_C"/>
    <property type="match status" value="1"/>
</dbReference>
<evidence type="ECO:0000256" key="3">
    <source>
        <dbReference type="ARBA" id="ARBA00022679"/>
    </source>
</evidence>
<proteinExistence type="predicted"/>
<evidence type="ECO:0000256" key="4">
    <source>
        <dbReference type="SAM" id="SignalP"/>
    </source>
</evidence>
<dbReference type="InterPro" id="IPR057279">
    <property type="entry name" value="MGAT4"/>
</dbReference>